<comment type="caution">
    <text evidence="1">The sequence shown here is derived from an EMBL/GenBank/DDBJ whole genome shotgun (WGS) entry which is preliminary data.</text>
</comment>
<organism evidence="1 2">
    <name type="scientific">Tribonema minus</name>
    <dbReference type="NCBI Taxonomy" id="303371"/>
    <lineage>
        <taxon>Eukaryota</taxon>
        <taxon>Sar</taxon>
        <taxon>Stramenopiles</taxon>
        <taxon>Ochrophyta</taxon>
        <taxon>PX clade</taxon>
        <taxon>Xanthophyceae</taxon>
        <taxon>Tribonematales</taxon>
        <taxon>Tribonemataceae</taxon>
        <taxon>Tribonema</taxon>
    </lineage>
</organism>
<dbReference type="Proteomes" id="UP000664859">
    <property type="component" value="Unassembled WGS sequence"/>
</dbReference>
<sequence>MVRQIQFNADKPKIIDIFMYNGEPLLELRLKLLYDVVDEFICVEARDVHSGARDKQGLYVEQYAAMLEPYRDKLTILIIEDFPTPDAGTVEALQARWSHILPESAQAWYRENYHRNYAADYVRSKYVQNDVPFVPLVCDLDELPDPAIVGVFGDSFATYEKLSTAHHLIMEHFFYNFRWRYTQPFSNAYAVNEQGFQDMHGDLNRMRSIPDPGFRGGGWHGSYFLSVGGIIRKLQSNAHREFSTEQFVDPLMIRRCLRSGCNILQQEPVWVLHEHNVSALPLPLQEFHRNLVFLQEHCG</sequence>
<dbReference type="OrthoDB" id="6474464at2759"/>
<evidence type="ECO:0000313" key="2">
    <source>
        <dbReference type="Proteomes" id="UP000664859"/>
    </source>
</evidence>
<dbReference type="PANTHER" id="PTHR12224:SF0">
    <property type="entry name" value="BETA-1,4-MANNOSYL-GLYCOPROTEIN 4-BETA-N-ACETYLGLUCOSAMINYLTRANSFERASE"/>
    <property type="match status" value="1"/>
</dbReference>
<dbReference type="PANTHER" id="PTHR12224">
    <property type="entry name" value="BETA-1,4-MANNOSYL-GLYCOPROTEIN BETA-1,4-N-ACETYLGLUCOSAMINYL-TRANSFERASE"/>
    <property type="match status" value="1"/>
</dbReference>
<keyword evidence="2" id="KW-1185">Reference proteome</keyword>
<dbReference type="InterPro" id="IPR006813">
    <property type="entry name" value="Glyco_trans_17"/>
</dbReference>
<dbReference type="GO" id="GO:0016020">
    <property type="term" value="C:membrane"/>
    <property type="evidence" value="ECO:0007669"/>
    <property type="project" value="InterPro"/>
</dbReference>
<dbReference type="GO" id="GO:0003830">
    <property type="term" value="F:beta-1,4-mannosylglycoprotein 4-beta-N-acetylglucosaminyltransferase activity"/>
    <property type="evidence" value="ECO:0007669"/>
    <property type="project" value="InterPro"/>
</dbReference>
<dbReference type="GO" id="GO:0006044">
    <property type="term" value="P:N-acetylglucosamine metabolic process"/>
    <property type="evidence" value="ECO:0007669"/>
    <property type="project" value="TreeGrafter"/>
</dbReference>
<name>A0A835ZCH0_9STRA</name>
<dbReference type="Pfam" id="PF04724">
    <property type="entry name" value="Glyco_transf_17"/>
    <property type="match status" value="1"/>
</dbReference>
<protein>
    <submittedName>
        <fullName evidence="1">Uncharacterized protein</fullName>
    </submittedName>
</protein>
<gene>
    <name evidence="1" type="ORF">JKP88DRAFT_306703</name>
</gene>
<accession>A0A835ZCH0</accession>
<reference evidence="1" key="1">
    <citation type="submission" date="2021-02" db="EMBL/GenBank/DDBJ databases">
        <title>First Annotated Genome of the Yellow-green Alga Tribonema minus.</title>
        <authorList>
            <person name="Mahan K.M."/>
        </authorList>
    </citation>
    <scope>NUCLEOTIDE SEQUENCE</scope>
    <source>
        <strain evidence="1">UTEX B ZZ1240</strain>
    </source>
</reference>
<evidence type="ECO:0000313" key="1">
    <source>
        <dbReference type="EMBL" id="KAG5187729.1"/>
    </source>
</evidence>
<dbReference type="EMBL" id="JAFCMP010000084">
    <property type="protein sequence ID" value="KAG5187729.1"/>
    <property type="molecule type" value="Genomic_DNA"/>
</dbReference>
<dbReference type="AlphaFoldDB" id="A0A835ZCH0"/>
<proteinExistence type="predicted"/>